<organism evidence="1 2">
    <name type="scientific">Chlamydomonas eustigma</name>
    <dbReference type="NCBI Taxonomy" id="1157962"/>
    <lineage>
        <taxon>Eukaryota</taxon>
        <taxon>Viridiplantae</taxon>
        <taxon>Chlorophyta</taxon>
        <taxon>core chlorophytes</taxon>
        <taxon>Chlorophyceae</taxon>
        <taxon>CS clade</taxon>
        <taxon>Chlamydomonadales</taxon>
        <taxon>Chlamydomonadaceae</taxon>
        <taxon>Chlamydomonas</taxon>
    </lineage>
</organism>
<reference evidence="1 2" key="1">
    <citation type="submission" date="2017-08" db="EMBL/GenBank/DDBJ databases">
        <title>Acidophilic green algal genome provides insights into adaptation to an acidic environment.</title>
        <authorList>
            <person name="Hirooka S."/>
            <person name="Hirose Y."/>
            <person name="Kanesaki Y."/>
            <person name="Higuchi S."/>
            <person name="Fujiwara T."/>
            <person name="Onuma R."/>
            <person name="Era A."/>
            <person name="Ohbayashi R."/>
            <person name="Uzuka A."/>
            <person name="Nozaki H."/>
            <person name="Yoshikawa H."/>
            <person name="Miyagishima S.Y."/>
        </authorList>
    </citation>
    <scope>NUCLEOTIDE SEQUENCE [LARGE SCALE GENOMIC DNA]</scope>
    <source>
        <strain evidence="1 2">NIES-2499</strain>
    </source>
</reference>
<name>A0A250X7K6_9CHLO</name>
<protein>
    <submittedName>
        <fullName evidence="1">Uncharacterized protein</fullName>
    </submittedName>
</protein>
<dbReference type="EMBL" id="BEGY01000038">
    <property type="protein sequence ID" value="GAX79071.1"/>
    <property type="molecule type" value="Genomic_DNA"/>
</dbReference>
<proteinExistence type="predicted"/>
<accession>A0A250X7K6</accession>
<comment type="caution">
    <text evidence="1">The sequence shown here is derived from an EMBL/GenBank/DDBJ whole genome shotgun (WGS) entry which is preliminary data.</text>
</comment>
<evidence type="ECO:0000313" key="1">
    <source>
        <dbReference type="EMBL" id="GAX79071.1"/>
    </source>
</evidence>
<dbReference type="SUPFAM" id="SSF52113">
    <property type="entry name" value="BRCT domain"/>
    <property type="match status" value="1"/>
</dbReference>
<gene>
    <name evidence="1" type="ORF">CEUSTIGMA_g6511.t1</name>
</gene>
<dbReference type="Proteomes" id="UP000232323">
    <property type="component" value="Unassembled WGS sequence"/>
</dbReference>
<dbReference type="AlphaFoldDB" id="A0A250X7K6"/>
<dbReference type="InterPro" id="IPR036420">
    <property type="entry name" value="BRCT_dom_sf"/>
</dbReference>
<keyword evidence="2" id="KW-1185">Reference proteome</keyword>
<evidence type="ECO:0000313" key="2">
    <source>
        <dbReference type="Proteomes" id="UP000232323"/>
    </source>
</evidence>
<sequence length="155" mass="16890">MADFVVLFVEFEGQFGSKLAEIIRKHAVKLGATVLLSFQEDVTHVMATHQHQPIIQHIINTPACLPSLPSGATTTGRASSGLLSAMIMQRPVRPAIVNMSWFFNWVAVGTPSPVIHQWQVPTSFPSPIPGFQCLEIGVSGFEADRVWSGTGSYTK</sequence>